<keyword evidence="3" id="KW-1185">Reference proteome</keyword>
<protein>
    <submittedName>
        <fullName evidence="2">Uncharacterized protein</fullName>
    </submittedName>
</protein>
<proteinExistence type="predicted"/>
<evidence type="ECO:0000256" key="1">
    <source>
        <dbReference type="SAM" id="SignalP"/>
    </source>
</evidence>
<feature type="chain" id="PRO_5003190372" evidence="1">
    <location>
        <begin position="20"/>
        <end position="163"/>
    </location>
</feature>
<dbReference type="STRING" id="670487.Ocepr_1407"/>
<feature type="signal peptide" evidence="1">
    <location>
        <begin position="1"/>
        <end position="19"/>
    </location>
</feature>
<reference evidence="3" key="1">
    <citation type="submission" date="2010-11" db="EMBL/GenBank/DDBJ databases">
        <title>The complete sequence of chromosome of Oceanithermus profundus DSM 14977.</title>
        <authorList>
            <consortium name="US DOE Joint Genome Institute (JGI-PGF)"/>
            <person name="Lucas S."/>
            <person name="Copeland A."/>
            <person name="Lapidus A."/>
            <person name="Bruce D."/>
            <person name="Goodwin L."/>
            <person name="Pitluck S."/>
            <person name="Kyrpides N."/>
            <person name="Mavromatis K."/>
            <person name="Pagani I."/>
            <person name="Ivanova N."/>
            <person name="Zhang X."/>
            <person name="Brettin T."/>
            <person name="Detter J.C."/>
            <person name="Tapia R."/>
            <person name="Han C."/>
            <person name="Land M."/>
            <person name="Hauser L."/>
            <person name="Markowitz V."/>
            <person name="Cheng J.-F."/>
            <person name="Hugenholtz P."/>
            <person name="Woyke T."/>
            <person name="Wu D."/>
            <person name="Tindall B."/>
            <person name="Faehnrich R."/>
            <person name="Brambilla E."/>
            <person name="Klenk H.-P."/>
            <person name="Eisen J.A."/>
        </authorList>
    </citation>
    <scope>NUCLEOTIDE SEQUENCE [LARGE SCALE GENOMIC DNA]</scope>
    <source>
        <strain evidence="3">DSM 14977 / NBRC 100410 / VKM B-2274 / 506</strain>
    </source>
</reference>
<evidence type="ECO:0000313" key="2">
    <source>
        <dbReference type="EMBL" id="ADR36863.1"/>
    </source>
</evidence>
<dbReference type="AlphaFoldDB" id="E4U933"/>
<name>E4U933_OCEP5</name>
<keyword evidence="1" id="KW-0732">Signal</keyword>
<dbReference type="EMBL" id="CP002361">
    <property type="protein sequence ID" value="ADR36863.1"/>
    <property type="molecule type" value="Genomic_DNA"/>
</dbReference>
<reference evidence="2 3" key="2">
    <citation type="journal article" date="2011" name="Stand. Genomic Sci.">
        <title>Complete genome sequence of Oceanithermus profundus type strain (506).</title>
        <authorList>
            <person name="Pati A."/>
            <person name="Zhang X."/>
            <person name="Lapidus A."/>
            <person name="Nolan M."/>
            <person name="Lucas S."/>
            <person name="Del Rio T.G."/>
            <person name="Tice H."/>
            <person name="Cheng J.F."/>
            <person name="Tapia R."/>
            <person name="Han C."/>
            <person name="Goodwin L."/>
            <person name="Pitluck S."/>
            <person name="Liolios K."/>
            <person name="Pagani I."/>
            <person name="Ivanova N."/>
            <person name="Mavromatis K."/>
            <person name="Chen A."/>
            <person name="Palaniappan K."/>
            <person name="Hauser L."/>
            <person name="Jeffries C.D."/>
            <person name="Brambilla E.M."/>
            <person name="Rohl A."/>
            <person name="Mwirichia R."/>
            <person name="Rohde M."/>
            <person name="Tindall B.J."/>
            <person name="Sikorski J."/>
            <person name="Wirth R."/>
            <person name="Goker M."/>
            <person name="Woyke T."/>
            <person name="Detter J.C."/>
            <person name="Bristow J."/>
            <person name="Eisen J.A."/>
            <person name="Markowitz V."/>
            <person name="Hugenholtz P."/>
            <person name="Kyrpides N.C."/>
            <person name="Klenk H.P."/>
            <person name="Land M."/>
        </authorList>
    </citation>
    <scope>NUCLEOTIDE SEQUENCE [LARGE SCALE GENOMIC DNA]</scope>
    <source>
        <strain evidence="3">DSM 14977 / NBRC 100410 / VKM B-2274 / 506</strain>
    </source>
</reference>
<dbReference type="KEGG" id="opr:Ocepr_1407"/>
<organism evidence="2 3">
    <name type="scientific">Oceanithermus profundus (strain DSM 14977 / NBRC 100410 / VKM B-2274 / 506)</name>
    <dbReference type="NCBI Taxonomy" id="670487"/>
    <lineage>
        <taxon>Bacteria</taxon>
        <taxon>Thermotogati</taxon>
        <taxon>Deinococcota</taxon>
        <taxon>Deinococci</taxon>
        <taxon>Thermales</taxon>
        <taxon>Thermaceae</taxon>
        <taxon>Oceanithermus</taxon>
    </lineage>
</organism>
<dbReference type="Proteomes" id="UP000008722">
    <property type="component" value="Chromosome"/>
</dbReference>
<evidence type="ECO:0000313" key="3">
    <source>
        <dbReference type="Proteomes" id="UP000008722"/>
    </source>
</evidence>
<sequence length="163" mass="17819" precursor="true">MRGFLGLGLMVLTAALAQAPGGAPPPRFSVTTVALADYGVDLPSLDDEGRILDNVHLGANPGWLHLGYRRYLRPIERGGRTEMFWGVGALVPFDQPGLLLRYNYLSVGLERFLTPQIYAGTQIHFSPGVLYHVLYGPADPSGSTDMSFLLIFVPTFYVGFALF</sequence>
<accession>E4U933</accession>
<gene>
    <name evidence="2" type="ordered locus">Ocepr_1407</name>
</gene>
<dbReference type="HOGENOM" id="CLU_1625379_0_0_0"/>